<evidence type="ECO:0000313" key="3">
    <source>
        <dbReference type="Proteomes" id="UP000280935"/>
    </source>
</evidence>
<dbReference type="Gene3D" id="1.20.1250.20">
    <property type="entry name" value="MFS general substrate transporter like domains"/>
    <property type="match status" value="2"/>
</dbReference>
<proteinExistence type="predicted"/>
<name>A0A3P1WZX4_9ACTN</name>
<feature type="transmembrane region" description="Helical" evidence="1">
    <location>
        <begin position="43"/>
        <end position="66"/>
    </location>
</feature>
<evidence type="ECO:0000313" key="2">
    <source>
        <dbReference type="EMBL" id="RRD49983.1"/>
    </source>
</evidence>
<accession>A0A3P1WZX4</accession>
<keyword evidence="1" id="KW-0472">Membrane</keyword>
<feature type="transmembrane region" description="Helical" evidence="1">
    <location>
        <begin position="100"/>
        <end position="124"/>
    </location>
</feature>
<feature type="transmembrane region" description="Helical" evidence="1">
    <location>
        <begin position="248"/>
        <end position="268"/>
    </location>
</feature>
<comment type="caution">
    <text evidence="2">The sequence shown here is derived from an EMBL/GenBank/DDBJ whole genome shotgun (WGS) entry which is preliminary data.</text>
</comment>
<feature type="transmembrane region" description="Helical" evidence="1">
    <location>
        <begin position="363"/>
        <end position="383"/>
    </location>
</feature>
<feature type="transmembrane region" description="Helical" evidence="1">
    <location>
        <begin position="336"/>
        <end position="357"/>
    </location>
</feature>
<organism evidence="2 3">
    <name type="scientific">Arachnia propionica</name>
    <dbReference type="NCBI Taxonomy" id="1750"/>
    <lineage>
        <taxon>Bacteria</taxon>
        <taxon>Bacillati</taxon>
        <taxon>Actinomycetota</taxon>
        <taxon>Actinomycetes</taxon>
        <taxon>Propionibacteriales</taxon>
        <taxon>Propionibacteriaceae</taxon>
        <taxon>Arachnia</taxon>
    </lineage>
</organism>
<reference evidence="2 3" key="1">
    <citation type="submission" date="2018-11" db="EMBL/GenBank/DDBJ databases">
        <title>Genomes From Bacteria Associated with the Canine Oral Cavity: a Test Case for Automated Genome-Based Taxonomic Assignment.</title>
        <authorList>
            <person name="Coil D.A."/>
            <person name="Jospin G."/>
            <person name="Darling A.E."/>
            <person name="Wallis C."/>
            <person name="Davis I.J."/>
            <person name="Harris S."/>
            <person name="Eisen J.A."/>
            <person name="Holcombe L.J."/>
            <person name="O'Flynn C."/>
        </authorList>
    </citation>
    <scope>NUCLEOTIDE SEQUENCE [LARGE SCALE GENOMIC DNA]</scope>
    <source>
        <strain evidence="2 3">OH2822_COT-296</strain>
    </source>
</reference>
<dbReference type="RefSeq" id="WP_125227620.1">
    <property type="nucleotide sequence ID" value="NZ_RQYT01000010.1"/>
</dbReference>
<protein>
    <submittedName>
        <fullName evidence="2">MFS transporter</fullName>
    </submittedName>
</protein>
<feature type="transmembrane region" description="Helical" evidence="1">
    <location>
        <begin position="73"/>
        <end position="94"/>
    </location>
</feature>
<gene>
    <name evidence="2" type="ORF">EII35_06355</name>
</gene>
<keyword evidence="1" id="KW-1133">Transmembrane helix</keyword>
<dbReference type="Proteomes" id="UP000280935">
    <property type="component" value="Unassembled WGS sequence"/>
</dbReference>
<keyword evidence="1" id="KW-0812">Transmembrane</keyword>
<feature type="transmembrane region" description="Helical" evidence="1">
    <location>
        <begin position="171"/>
        <end position="195"/>
    </location>
</feature>
<feature type="transmembrane region" description="Helical" evidence="1">
    <location>
        <begin position="280"/>
        <end position="298"/>
    </location>
</feature>
<feature type="transmembrane region" description="Helical" evidence="1">
    <location>
        <begin position="304"/>
        <end position="324"/>
    </location>
</feature>
<evidence type="ECO:0000256" key="1">
    <source>
        <dbReference type="SAM" id="Phobius"/>
    </source>
</evidence>
<dbReference type="AlphaFoldDB" id="A0A3P1WZX4"/>
<dbReference type="EMBL" id="RQYT01000010">
    <property type="protein sequence ID" value="RRD49983.1"/>
    <property type="molecule type" value="Genomic_DNA"/>
</dbReference>
<feature type="transmembrane region" description="Helical" evidence="1">
    <location>
        <begin position="145"/>
        <end position="165"/>
    </location>
</feature>
<feature type="transmembrane region" description="Helical" evidence="1">
    <location>
        <begin position="216"/>
        <end position="236"/>
    </location>
</feature>
<dbReference type="InterPro" id="IPR036259">
    <property type="entry name" value="MFS_trans_sf"/>
</dbReference>
<dbReference type="SUPFAM" id="SSF103473">
    <property type="entry name" value="MFS general substrate transporter"/>
    <property type="match status" value="1"/>
</dbReference>
<sequence>MKRLPSRWPRFLSAYALSIASDRWFDAAIPALSLLLLGDLHGVALHLMSFGCARLLVSLGAPGLIARRPSRPWLAIVNLATAAAMIGLGTVLMTQAPQSMLRLGIVLAGTVLGAAAGVEAVVFGATVKATVPPERMGSAQAHLEVADSVISLVAPLLATWLFLAWQPGPVLVAAGLVYVVVSALRWPCVIPAPGVRDHRLGILARLTIPFQEGERRHISIGVLTASLLVALSVPVAAERLGALGLSPALSGVVIAATSLGSIPAALLAGRVAHRLDGARLVLVWALAGASLFLLGLQFSVNLPLTLALAAGFDACVCWVFVVAGTARTKGEETVDLLGIASTMSVLGATVPVVAGGILLGFPFGRATVGVSALACVVACALSARPLTSLGGGRVAT</sequence>